<dbReference type="Proteomes" id="UP000019678">
    <property type="component" value="Unassembled WGS sequence"/>
</dbReference>
<dbReference type="RefSeq" id="WP_044247310.1">
    <property type="nucleotide sequence ID" value="NZ_ASRX01000059.1"/>
</dbReference>
<evidence type="ECO:0000313" key="2">
    <source>
        <dbReference type="EMBL" id="EYF02509.1"/>
    </source>
</evidence>
<sequence length="340" mass="37543">MIVRNYTPFRTLLFDARDVAGREFGVFVMRGTFDLVPGAALRPSPEQRALVEVDVWHGAPNESSVYVESDLAPFKPRADILVNAVAHAPEGRPLPEWAVRVQVGMLSKALRVTGPRHWTREGDGWTLSEPEPVAEVPLRYEHAFGGTWKTNWGGASLCKENPVGVGHVGDELPQGDAPIPAPQIDSPEQPVTEVGKAYAPEGLGPIARSWQPRLARAGTFDEPWQRSRWPELPEDFEFTFHNAAHPDLIYPDFLNGDEEVTLEGMTPEGALRCYLPGYKLGLLLRHMDGSLAIAPVFLDTLFLDVPAGQAHLTWRAPVVKTKPIRVLEARMAHPTGRSHG</sequence>
<evidence type="ECO:0000313" key="3">
    <source>
        <dbReference type="Proteomes" id="UP000019678"/>
    </source>
</evidence>
<accession>A0A017SZV9</accession>
<gene>
    <name evidence="2" type="ORF">CAP_6716</name>
</gene>
<evidence type="ECO:0000259" key="1">
    <source>
        <dbReference type="Pfam" id="PF09937"/>
    </source>
</evidence>
<dbReference type="eggNOG" id="COG5351">
    <property type="taxonomic scope" value="Bacteria"/>
</dbReference>
<dbReference type="InterPro" id="IPR018683">
    <property type="entry name" value="DUF2169"/>
</dbReference>
<name>A0A017SZV9_9BACT</name>
<dbReference type="Pfam" id="PF09937">
    <property type="entry name" value="DUF2169"/>
    <property type="match status" value="1"/>
</dbReference>
<dbReference type="STRING" id="1192034.CAP_6716"/>
<keyword evidence="3" id="KW-1185">Reference proteome</keyword>
<protein>
    <recommendedName>
        <fullName evidence="1">DUF2169 domain-containing protein</fullName>
    </recommendedName>
</protein>
<dbReference type="AlphaFoldDB" id="A0A017SZV9"/>
<reference evidence="2 3" key="1">
    <citation type="submission" date="2013-05" db="EMBL/GenBank/DDBJ databases">
        <title>Genome assembly of Chondromyces apiculatus DSM 436.</title>
        <authorList>
            <person name="Sharma G."/>
            <person name="Khatri I."/>
            <person name="Kaur C."/>
            <person name="Mayilraj S."/>
            <person name="Subramanian S."/>
        </authorList>
    </citation>
    <scope>NUCLEOTIDE SEQUENCE [LARGE SCALE GENOMIC DNA]</scope>
    <source>
        <strain evidence="2 3">DSM 436</strain>
    </source>
</reference>
<proteinExistence type="predicted"/>
<dbReference type="EMBL" id="ASRX01000059">
    <property type="protein sequence ID" value="EYF02509.1"/>
    <property type="molecule type" value="Genomic_DNA"/>
</dbReference>
<organism evidence="2 3">
    <name type="scientific">Chondromyces apiculatus DSM 436</name>
    <dbReference type="NCBI Taxonomy" id="1192034"/>
    <lineage>
        <taxon>Bacteria</taxon>
        <taxon>Pseudomonadati</taxon>
        <taxon>Myxococcota</taxon>
        <taxon>Polyangia</taxon>
        <taxon>Polyangiales</taxon>
        <taxon>Polyangiaceae</taxon>
        <taxon>Chondromyces</taxon>
    </lineage>
</organism>
<comment type="caution">
    <text evidence="2">The sequence shown here is derived from an EMBL/GenBank/DDBJ whole genome shotgun (WGS) entry which is preliminary data.</text>
</comment>
<feature type="domain" description="DUF2169" evidence="1">
    <location>
        <begin position="21"/>
        <end position="315"/>
    </location>
</feature>
<dbReference type="OrthoDB" id="233093at2"/>